<comment type="caution">
    <text evidence="1">The sequence shown here is derived from an EMBL/GenBank/DDBJ whole genome shotgun (WGS) entry which is preliminary data.</text>
</comment>
<evidence type="ECO:0000313" key="2">
    <source>
        <dbReference type="Proteomes" id="UP000286806"/>
    </source>
</evidence>
<dbReference type="RefSeq" id="WP_124703228.1">
    <property type="nucleotide sequence ID" value="NZ_BGOW01000001.1"/>
</dbReference>
<organism evidence="1 2">
    <name type="scientific">Sulfuriferula multivorans</name>
    <dbReference type="NCBI Taxonomy" id="1559896"/>
    <lineage>
        <taxon>Bacteria</taxon>
        <taxon>Pseudomonadati</taxon>
        <taxon>Pseudomonadota</taxon>
        <taxon>Betaproteobacteria</taxon>
        <taxon>Nitrosomonadales</taxon>
        <taxon>Sulfuricellaceae</taxon>
        <taxon>Sulfuriferula</taxon>
    </lineage>
</organism>
<dbReference type="AlphaFoldDB" id="A0A401JA19"/>
<proteinExistence type="predicted"/>
<dbReference type="OrthoDB" id="6386565at2"/>
<evidence type="ECO:0000313" key="1">
    <source>
        <dbReference type="EMBL" id="GBL44396.1"/>
    </source>
</evidence>
<dbReference type="EMBL" id="BGOW01000001">
    <property type="protein sequence ID" value="GBL44396.1"/>
    <property type="molecule type" value="Genomic_DNA"/>
</dbReference>
<keyword evidence="2" id="KW-1185">Reference proteome</keyword>
<accession>A0A401JA19</accession>
<reference evidence="1 2" key="1">
    <citation type="journal article" date="2019" name="Front. Microbiol.">
        <title>Genomes of Neutrophilic Sulfur-Oxidizing Chemolithoautotrophs Representing 9 Proteobacterial Species From 8 Genera.</title>
        <authorList>
            <person name="Watanabe T."/>
            <person name="Kojima H."/>
            <person name="Umezawa K."/>
            <person name="Hori C."/>
            <person name="Takasuka T.E."/>
            <person name="Kato Y."/>
            <person name="Fukui M."/>
        </authorList>
    </citation>
    <scope>NUCLEOTIDE SEQUENCE [LARGE SCALE GENOMIC DNA]</scope>
    <source>
        <strain evidence="1 2">TTN</strain>
    </source>
</reference>
<gene>
    <name evidence="1" type="ORF">SFMTTN_0191</name>
</gene>
<dbReference type="Proteomes" id="UP000286806">
    <property type="component" value="Unassembled WGS sequence"/>
</dbReference>
<name>A0A401JA19_9PROT</name>
<protein>
    <recommendedName>
        <fullName evidence="3">Type 1 pili tip component</fullName>
    </recommendedName>
</protein>
<sequence>MNITDLLKAWESSASRQLTAKEYRIRLPLHDAAKIAALAEMYSRRNETEIISELLTAALTELERAMPYVQGDKVIARDDQGDPIYEDVGPTPGFIALSKKYMVALEKDLGARAE</sequence>
<evidence type="ECO:0008006" key="3">
    <source>
        <dbReference type="Google" id="ProtNLM"/>
    </source>
</evidence>